<comment type="caution">
    <text evidence="1">The sequence shown here is derived from an EMBL/GenBank/DDBJ whole genome shotgun (WGS) entry which is preliminary data.</text>
</comment>
<evidence type="ECO:0000313" key="1">
    <source>
        <dbReference type="EMBL" id="KAF9072353.1"/>
    </source>
</evidence>
<sequence>MSFRKILRRVRVVIVVFAAKRSKTTGPPIVVRICVGFKRDIHFDNESPDQEAVISGNVSVLLGCSVIAIIAQERKRREIHDELDDAYILSCVALISSPLWKHLLKDTGGHSHGEPWTHLCHANIYDRCDSGLHMSMTQADLVDSTWAGSLNALQQSSADAGSESGYKYAEECLDNGEGP</sequence>
<gene>
    <name evidence="1" type="ORF">BDP27DRAFT_1400985</name>
</gene>
<dbReference type="EMBL" id="JADNRY010000025">
    <property type="protein sequence ID" value="KAF9072353.1"/>
    <property type="molecule type" value="Genomic_DNA"/>
</dbReference>
<reference evidence="1" key="1">
    <citation type="submission" date="2020-11" db="EMBL/GenBank/DDBJ databases">
        <authorList>
            <consortium name="DOE Joint Genome Institute"/>
            <person name="Ahrendt S."/>
            <person name="Riley R."/>
            <person name="Andreopoulos W."/>
            <person name="Labutti K."/>
            <person name="Pangilinan J."/>
            <person name="Ruiz-Duenas F.J."/>
            <person name="Barrasa J.M."/>
            <person name="Sanchez-Garcia M."/>
            <person name="Camarero S."/>
            <person name="Miyauchi S."/>
            <person name="Serrano A."/>
            <person name="Linde D."/>
            <person name="Babiker R."/>
            <person name="Drula E."/>
            <person name="Ayuso-Fernandez I."/>
            <person name="Pacheco R."/>
            <person name="Padilla G."/>
            <person name="Ferreira P."/>
            <person name="Barriuso J."/>
            <person name="Kellner H."/>
            <person name="Castanera R."/>
            <person name="Alfaro M."/>
            <person name="Ramirez L."/>
            <person name="Pisabarro A.G."/>
            <person name="Kuo A."/>
            <person name="Tritt A."/>
            <person name="Lipzen A."/>
            <person name="He G."/>
            <person name="Yan M."/>
            <person name="Ng V."/>
            <person name="Cullen D."/>
            <person name="Martin F."/>
            <person name="Rosso M.-N."/>
            <person name="Henrissat B."/>
            <person name="Hibbett D."/>
            <person name="Martinez A.T."/>
            <person name="Grigoriev I.V."/>
        </authorList>
    </citation>
    <scope>NUCLEOTIDE SEQUENCE</scope>
    <source>
        <strain evidence="1">AH 40177</strain>
    </source>
</reference>
<keyword evidence="2" id="KW-1185">Reference proteome</keyword>
<accession>A0A9P5PYQ4</accession>
<proteinExistence type="predicted"/>
<name>A0A9P5PYQ4_9AGAR</name>
<dbReference type="Proteomes" id="UP000772434">
    <property type="component" value="Unassembled WGS sequence"/>
</dbReference>
<protein>
    <submittedName>
        <fullName evidence="1">Uncharacterized protein</fullName>
    </submittedName>
</protein>
<evidence type="ECO:0000313" key="2">
    <source>
        <dbReference type="Proteomes" id="UP000772434"/>
    </source>
</evidence>
<dbReference type="AlphaFoldDB" id="A0A9P5PYQ4"/>
<organism evidence="1 2">
    <name type="scientific">Rhodocollybia butyracea</name>
    <dbReference type="NCBI Taxonomy" id="206335"/>
    <lineage>
        <taxon>Eukaryota</taxon>
        <taxon>Fungi</taxon>
        <taxon>Dikarya</taxon>
        <taxon>Basidiomycota</taxon>
        <taxon>Agaricomycotina</taxon>
        <taxon>Agaricomycetes</taxon>
        <taxon>Agaricomycetidae</taxon>
        <taxon>Agaricales</taxon>
        <taxon>Marasmiineae</taxon>
        <taxon>Omphalotaceae</taxon>
        <taxon>Rhodocollybia</taxon>
    </lineage>
</organism>